<dbReference type="GeneID" id="113996400"/>
<keyword evidence="2" id="KW-1185">Reference proteome</keyword>
<sequence>MFQEPPLAAGPVPGTLLMDPSKESDSEEHVEAKKQLRRRVGKVSIAHRSGTDLLSLLSLLLPAWTRLPGNTPGQCNVSEGAAKEKLSSTTFMLIASGRAIPPRPLCPRKSLGPFMAADSIHLEAPFWNVLLPLPVVYSCINNEEQLKDCFLLFLITNFQLGVKEAPVTSPRLRDERRPLCPCLEGAGKPSRDTSLLYETGLPANSGTLWMFFREISTSVLPQRILCGFGAAASLGPEQTWISRSFLTQNYGPGSSLPTRH</sequence>
<dbReference type="InParanoid" id="A0A7R5KRU5"/>
<name>A0A7R5KRU5_9PASS</name>
<evidence type="ECO:0000313" key="2">
    <source>
        <dbReference type="Proteomes" id="UP000504627"/>
    </source>
</evidence>
<evidence type="ECO:0000256" key="1">
    <source>
        <dbReference type="SAM" id="MobiDB-lite"/>
    </source>
</evidence>
<dbReference type="AlphaFoldDB" id="A0A7R5KRU5"/>
<feature type="region of interest" description="Disordered" evidence="1">
    <location>
        <begin position="1"/>
        <end position="29"/>
    </location>
</feature>
<proteinExistence type="predicted"/>
<reference evidence="3" key="1">
    <citation type="submission" date="2025-08" db="UniProtKB">
        <authorList>
            <consortium name="RefSeq"/>
        </authorList>
    </citation>
    <scope>IDENTIFICATION</scope>
    <source>
        <tissue evidence="3">Muscle</tissue>
    </source>
</reference>
<dbReference type="RefSeq" id="XP_039240448.1">
    <property type="nucleotide sequence ID" value="XM_039384514.1"/>
</dbReference>
<feature type="compositionally biased region" description="Basic and acidic residues" evidence="1">
    <location>
        <begin position="20"/>
        <end position="29"/>
    </location>
</feature>
<protein>
    <submittedName>
        <fullName evidence="3">Uncharacterized protein LOC113996400</fullName>
    </submittedName>
</protein>
<organism evidence="2 3">
    <name type="scientific">Pipra filicauda</name>
    <name type="common">Wire-tailed manakin</name>
    <dbReference type="NCBI Taxonomy" id="649802"/>
    <lineage>
        <taxon>Eukaryota</taxon>
        <taxon>Metazoa</taxon>
        <taxon>Chordata</taxon>
        <taxon>Craniata</taxon>
        <taxon>Vertebrata</taxon>
        <taxon>Euteleostomi</taxon>
        <taxon>Archelosauria</taxon>
        <taxon>Archosauria</taxon>
        <taxon>Dinosauria</taxon>
        <taxon>Saurischia</taxon>
        <taxon>Theropoda</taxon>
        <taxon>Coelurosauria</taxon>
        <taxon>Aves</taxon>
        <taxon>Neognathae</taxon>
        <taxon>Neoaves</taxon>
        <taxon>Telluraves</taxon>
        <taxon>Australaves</taxon>
        <taxon>Passeriformes</taxon>
        <taxon>Pipridae</taxon>
        <taxon>Pipra</taxon>
    </lineage>
</organism>
<accession>A0A7R5KRU5</accession>
<evidence type="ECO:0000313" key="3">
    <source>
        <dbReference type="RefSeq" id="XP_039240448.1"/>
    </source>
</evidence>
<gene>
    <name evidence="3" type="primary">LOC113996400</name>
</gene>
<dbReference type="Proteomes" id="UP000504627">
    <property type="component" value="Unplaced"/>
</dbReference>